<feature type="compositionally biased region" description="Basic residues" evidence="2">
    <location>
        <begin position="997"/>
        <end position="1008"/>
    </location>
</feature>
<feature type="region of interest" description="Disordered" evidence="2">
    <location>
        <begin position="963"/>
        <end position="1008"/>
    </location>
</feature>
<feature type="compositionally biased region" description="Basic and acidic residues" evidence="2">
    <location>
        <begin position="625"/>
        <end position="635"/>
    </location>
</feature>
<name>A0AA97K4P6_EUBMA</name>
<keyword evidence="1" id="KW-0175">Coiled coil</keyword>
<dbReference type="GO" id="GO:0032465">
    <property type="term" value="P:regulation of cytokinesis"/>
    <property type="evidence" value="ECO:0007669"/>
    <property type="project" value="InterPro"/>
</dbReference>
<protein>
    <submittedName>
        <fullName evidence="4">Centriolar coiled-coil protein of 110 kDa isoform X1</fullName>
    </submittedName>
</protein>
<evidence type="ECO:0000313" key="4">
    <source>
        <dbReference type="RefSeq" id="XP_054851455.1"/>
    </source>
</evidence>
<evidence type="ECO:0000256" key="1">
    <source>
        <dbReference type="SAM" id="Coils"/>
    </source>
</evidence>
<feature type="region of interest" description="Disordered" evidence="2">
    <location>
        <begin position="282"/>
        <end position="306"/>
    </location>
</feature>
<feature type="compositionally biased region" description="Basic and acidic residues" evidence="2">
    <location>
        <begin position="258"/>
        <end position="267"/>
    </location>
</feature>
<dbReference type="GeneID" id="129340602"/>
<feature type="region of interest" description="Disordered" evidence="2">
    <location>
        <begin position="239"/>
        <end position="267"/>
    </location>
</feature>
<accession>A0AA97K4P6</accession>
<evidence type="ECO:0000256" key="2">
    <source>
        <dbReference type="SAM" id="MobiDB-lite"/>
    </source>
</evidence>
<dbReference type="PANTHER" id="PTHR13594:SF1">
    <property type="entry name" value="CENTRIOLAR COILED-COIL PROTEIN OF 110 KDA"/>
    <property type="match status" value="1"/>
</dbReference>
<dbReference type="RefSeq" id="XP_054851455.1">
    <property type="nucleotide sequence ID" value="XM_054995480.1"/>
</dbReference>
<dbReference type="Proteomes" id="UP001190640">
    <property type="component" value="Chromosome 12"/>
</dbReference>
<proteinExistence type="predicted"/>
<dbReference type="GO" id="GO:0032053">
    <property type="term" value="P:ciliary basal body organization"/>
    <property type="evidence" value="ECO:0007669"/>
    <property type="project" value="TreeGrafter"/>
</dbReference>
<evidence type="ECO:0000313" key="3">
    <source>
        <dbReference type="Proteomes" id="UP001190640"/>
    </source>
</evidence>
<keyword evidence="3" id="KW-1185">Reference proteome</keyword>
<gene>
    <name evidence="4" type="primary">CCP110</name>
</gene>
<feature type="region of interest" description="Disordered" evidence="2">
    <location>
        <begin position="316"/>
        <end position="335"/>
    </location>
</feature>
<dbReference type="CTD" id="9738"/>
<dbReference type="GO" id="GO:1903723">
    <property type="term" value="P:negative regulation of centriole elongation"/>
    <property type="evidence" value="ECO:0007669"/>
    <property type="project" value="TreeGrafter"/>
</dbReference>
<dbReference type="KEGG" id="emc:129340602"/>
<dbReference type="AlphaFoldDB" id="A0AA97K4P6"/>
<dbReference type="GO" id="GO:0005814">
    <property type="term" value="C:centriole"/>
    <property type="evidence" value="ECO:0007669"/>
    <property type="project" value="InterPro"/>
</dbReference>
<sequence length="1008" mass="111782">MEMEDYETFCAKHLARLQGELLQGEMPPVAQHNNVSLIQFHGVPVLPPLLSLERKKEIHQDRQKALNFELWRQNSRKRILLNRVQEILENVQMKKLSSPSDLGPSGMEKICSDLEPQVFNGFVTESNSVLPSSTAPCGSTEPQKILEAQRADNQVVFSGNSLGETEQLVPDKQKDVCPHLSEKKVCPESSFAIPSNLLPSNETAKQENVEMVSAAVEAPDPYVMSLQNLLKKSREYIQREQTRRSMRSGSKRSVSESLSDKENDAVKMSDSMKERGKLMGRSYTPATLDKPNLTSLQGNSVPKNSTRIVASPSFSKVDIPMRSGTPPVRDSDSDEDFKNTSLFDHDSSILRSLTGSYSKLPSPEPSMSPKMHRRRPRPSSMGHIVINNPINAYELSPKEKGRAVGLIGYSAGDKTFASDPVPKLTPDFAPVCSSKTHAFHKSASDISDESVAVKPNQVCQLQVSQQESGGFPASTVARGGELMTLDGRGASTTCFSAASLQEPPAVSSPIALQNAVNAGGAKQVGLPDKAKCSAATELNKSYDVESPSPLLMQTQHSQQTDTPNAGNEQSLENGFEKVKRRLELDADGIQKENVPSVMGAGTSDPEKRWSQDPRGPAGPASTAKNETHGRGSREEEALRIKMLALEEMRKRLEEQHAQQLSLLIAEQEREQERLQKEIIEQERRLKGEKTAVAGTEIPPIAISCGVDLEWRKMSDPRLLESVLTQVETLHNANSESAGFVNAKLGSVADSPFYLWEPPPSGKSVSATRSVNRSKMRWSQVYSPEMKRKLNKISALAKGFLTRRLLQTEKLKHLRQTVKDTMEFMRNFQSEAPLKRGNVSAQDASLQERVAAQLRAALYEIHDIFFKVEVSERMNILRHDREVRKEKMLRQLDKAKTPKERVTLSTATQKSLDRKKCLKYVGKWATEIGMSHKKTIVKQKTPENRVLQPNQGQNAPIQRLLSRQGTPKTSVKGAEQNIKKPSESSVSNKARSGVCARRIQRKKPSAVTT</sequence>
<reference evidence="4" key="1">
    <citation type="submission" date="2025-08" db="UniProtKB">
        <authorList>
            <consortium name="RefSeq"/>
        </authorList>
    </citation>
    <scope>IDENTIFICATION</scope>
    <source>
        <tissue evidence="4">Blood</tissue>
    </source>
</reference>
<feature type="compositionally biased region" description="Polar residues" evidence="2">
    <location>
        <begin position="292"/>
        <end position="306"/>
    </location>
</feature>
<dbReference type="PANTHER" id="PTHR13594">
    <property type="entry name" value="CENTRIOLAR COILED-COIL PROTEIN OF 110 KDA"/>
    <property type="match status" value="1"/>
</dbReference>
<feature type="region of interest" description="Disordered" evidence="2">
    <location>
        <begin position="586"/>
        <end position="635"/>
    </location>
</feature>
<feature type="region of interest" description="Disordered" evidence="2">
    <location>
        <begin position="354"/>
        <end position="384"/>
    </location>
</feature>
<feature type="coiled-coil region" evidence="1">
    <location>
        <begin position="635"/>
        <end position="691"/>
    </location>
</feature>
<organism evidence="3 4">
    <name type="scientific">Eublepharis macularius</name>
    <name type="common">Leopard gecko</name>
    <name type="synonym">Cyrtodactylus macularius</name>
    <dbReference type="NCBI Taxonomy" id="481883"/>
    <lineage>
        <taxon>Eukaryota</taxon>
        <taxon>Metazoa</taxon>
        <taxon>Chordata</taxon>
        <taxon>Craniata</taxon>
        <taxon>Vertebrata</taxon>
        <taxon>Euteleostomi</taxon>
        <taxon>Lepidosauria</taxon>
        <taxon>Squamata</taxon>
        <taxon>Bifurcata</taxon>
        <taxon>Gekkota</taxon>
        <taxon>Eublepharidae</taxon>
        <taxon>Eublepharinae</taxon>
        <taxon>Eublepharis</taxon>
    </lineage>
</organism>
<dbReference type="GO" id="GO:0007099">
    <property type="term" value="P:centriole replication"/>
    <property type="evidence" value="ECO:0007669"/>
    <property type="project" value="InterPro"/>
</dbReference>
<dbReference type="Pfam" id="PF16025">
    <property type="entry name" value="CaM_bind"/>
    <property type="match status" value="1"/>
</dbReference>
<dbReference type="InterPro" id="IPR033207">
    <property type="entry name" value="CCP110"/>
</dbReference>